<evidence type="ECO:0000313" key="7">
    <source>
        <dbReference type="EMBL" id="KAK7020231.1"/>
    </source>
</evidence>
<dbReference type="InterPro" id="IPR036318">
    <property type="entry name" value="FAD-bd_PCMH-like_sf"/>
</dbReference>
<name>A0AAW0B2P3_9AGAR</name>
<feature type="domain" description="FAD-binding PCMH-type" evidence="6">
    <location>
        <begin position="927"/>
        <end position="1099"/>
    </location>
</feature>
<keyword evidence="8" id="KW-1185">Reference proteome</keyword>
<dbReference type="InterPro" id="IPR016169">
    <property type="entry name" value="FAD-bd_PCMH_sub2"/>
</dbReference>
<comment type="similarity">
    <text evidence="1">Belongs to the oxygen-dependent FAD-linked oxidoreductase family.</text>
</comment>
<dbReference type="EMBL" id="JAYKXP010000190">
    <property type="protein sequence ID" value="KAK7020231.1"/>
    <property type="molecule type" value="Genomic_DNA"/>
</dbReference>
<dbReference type="Gene3D" id="3.40.50.300">
    <property type="entry name" value="P-loop containing nucleotide triphosphate hydrolases"/>
    <property type="match status" value="1"/>
</dbReference>
<organism evidence="7 8">
    <name type="scientific">Paramarasmius palmivorus</name>
    <dbReference type="NCBI Taxonomy" id="297713"/>
    <lineage>
        <taxon>Eukaryota</taxon>
        <taxon>Fungi</taxon>
        <taxon>Dikarya</taxon>
        <taxon>Basidiomycota</taxon>
        <taxon>Agaricomycotina</taxon>
        <taxon>Agaricomycetes</taxon>
        <taxon>Agaricomycetidae</taxon>
        <taxon>Agaricales</taxon>
        <taxon>Marasmiineae</taxon>
        <taxon>Marasmiaceae</taxon>
        <taxon>Paramarasmius</taxon>
    </lineage>
</organism>
<dbReference type="PROSITE" id="PS51387">
    <property type="entry name" value="FAD_PCMH"/>
    <property type="match status" value="1"/>
</dbReference>
<reference evidence="7 8" key="1">
    <citation type="submission" date="2024-01" db="EMBL/GenBank/DDBJ databases">
        <title>A draft genome for a cacao thread blight-causing isolate of Paramarasmius palmivorus.</title>
        <authorList>
            <person name="Baruah I.K."/>
            <person name="Bukari Y."/>
            <person name="Amoako-Attah I."/>
            <person name="Meinhardt L.W."/>
            <person name="Bailey B.A."/>
            <person name="Cohen S.P."/>
        </authorList>
    </citation>
    <scope>NUCLEOTIDE SEQUENCE [LARGE SCALE GENOMIC DNA]</scope>
    <source>
        <strain evidence="7 8">GH-12</strain>
    </source>
</reference>
<dbReference type="GO" id="GO:0016491">
    <property type="term" value="F:oxidoreductase activity"/>
    <property type="evidence" value="ECO:0007669"/>
    <property type="project" value="UniProtKB-KW"/>
</dbReference>
<gene>
    <name evidence="7" type="ORF">VNI00_017799</name>
</gene>
<dbReference type="Proteomes" id="UP001383192">
    <property type="component" value="Unassembled WGS sequence"/>
</dbReference>
<dbReference type="InterPro" id="IPR006094">
    <property type="entry name" value="Oxid_FAD_bind_N"/>
</dbReference>
<dbReference type="Pfam" id="PF08031">
    <property type="entry name" value="BBE"/>
    <property type="match status" value="1"/>
</dbReference>
<dbReference type="InterPro" id="IPR027417">
    <property type="entry name" value="P-loop_NTPase"/>
</dbReference>
<evidence type="ECO:0000256" key="3">
    <source>
        <dbReference type="ARBA" id="ARBA00022737"/>
    </source>
</evidence>
<comment type="caution">
    <text evidence="7">The sequence shown here is derived from an EMBL/GenBank/DDBJ whole genome shotgun (WGS) entry which is preliminary data.</text>
</comment>
<dbReference type="InterPro" id="IPR016167">
    <property type="entry name" value="FAD-bd_PCMH_sub1"/>
</dbReference>
<dbReference type="InterPro" id="IPR050416">
    <property type="entry name" value="FAD-linked_Oxidoreductase"/>
</dbReference>
<evidence type="ECO:0000313" key="8">
    <source>
        <dbReference type="Proteomes" id="UP001383192"/>
    </source>
</evidence>
<keyword evidence="2" id="KW-0285">Flavoprotein</keyword>
<keyword evidence="4" id="KW-0274">FAD</keyword>
<keyword evidence="3" id="KW-0677">Repeat</keyword>
<dbReference type="SUPFAM" id="SSF52540">
    <property type="entry name" value="P-loop containing nucleoside triphosphate hydrolases"/>
    <property type="match status" value="1"/>
</dbReference>
<dbReference type="PANTHER" id="PTHR42973:SF13">
    <property type="entry name" value="FAD-BINDING PCMH-TYPE DOMAIN-CONTAINING PROTEIN"/>
    <property type="match status" value="1"/>
</dbReference>
<dbReference type="Gene3D" id="3.30.465.10">
    <property type="match status" value="1"/>
</dbReference>
<dbReference type="Pfam" id="PF24883">
    <property type="entry name" value="NPHP3_N"/>
    <property type="match status" value="1"/>
</dbReference>
<dbReference type="PANTHER" id="PTHR42973">
    <property type="entry name" value="BINDING OXIDOREDUCTASE, PUTATIVE (AFU_ORTHOLOGUE AFUA_1G17690)-RELATED"/>
    <property type="match status" value="1"/>
</dbReference>
<evidence type="ECO:0000256" key="4">
    <source>
        <dbReference type="ARBA" id="ARBA00022827"/>
    </source>
</evidence>
<evidence type="ECO:0000259" key="6">
    <source>
        <dbReference type="PROSITE" id="PS51387"/>
    </source>
</evidence>
<proteinExistence type="inferred from homology"/>
<dbReference type="InterPro" id="IPR012951">
    <property type="entry name" value="BBE"/>
</dbReference>
<keyword evidence="5" id="KW-0560">Oxidoreductase</keyword>
<accession>A0AAW0B2P3</accession>
<sequence>MAFNNPSHFAVHGGAHNVVHGNQIIVNEAKGLDNVLHLLAARATVNATRDAEKRYPPPNCHPNTRVRVLDILGSWIRSKDTETRVFWVHGSAGVGKTAIAQTLSEIYDSRLVAVFFFSRNDSTRDKLEPLVATIAFQCCTSDLLKDAIGPFILDAIQSNPNIFQTTSENQFRRLVLEPFAKAKATQPHLNLPDIIVIDGLDECVDLSSQGRLVEIIDIAIAFPTPAPFKFLLCSRPEPQIRTAIDNAAFMPSLERMPISDTTVRFQSHFSESDLDIERYFLDKFSELRQKYRVVLREEGQPWPTENDIRNLVWRASGQFIFAVTVMKYIDTMDERPQDRLATILNTEPSDITESPYPALDALYRQILSTCRHWQRVQPILRLLVVGHVTLAEPLPQIRWYSPSVIANIFRLKNGEVETLLSRLHSVLFIPEDGDTDLRILHASFTEFLLDQTRSREFYSPGYSQKEYYDHATVLFLRTLTSFTALYPPHHTSNQSFSTMLVRWLDKIDDIGSDTLPDLSTRHWAGCCRGVASPSANMVAELNAFDPYSVATLMIEMNILNKFCDWKECLEWAKVSKCLHDGNNAELADQSGKQSLEDKAPQSFIEKMDLFLQGCFICLKKDSLRRCAIRDAFDMESMLASSRDRSRSEHDAKISLVDLIIDKEYEHLWSEHVRCWDYRPVLLPLTSNPAEILPPDWFTVRVTKANGSMLNRVVFDGYESLDEDGQRILENDLLEDTFESVSRTLVKEEDLAQFKTLVYQRRYLLGGIEALILNIIAKRPAPGTRIPEPLRFSRGWLLTSQVYTGGAVMDIGDISSIRRFQLLTDVIRRSCEPVESRLVSGQQSVDIMARSSLLPQYKNLRSSNDANQPLTMKHQLLTITSLSLLGAKFVYGTSTAACNALQSALPGRVFFPGSEEYTSDNKHWTQIASQNSTCSVQPESPDDVAVILRAVASGDTQSPFGVKGGGHTSNAGFSSTPGVQISMSRFNSVEYNENQSTAKIGAGLTWGEVFAALEPHGVKAVGGRVPNVGVAGFVLGGGYSYFTDQYGLAIDTVVAYDLVLPNGTFIEVKEQSSPDLFFALKGGFNNFGIVTSFTLNVFPQTDVWGGTVVYPLNASDAVHRATENFSFNNTDLKAVALTLYTATSFNQTTLLVNLFYDGPTPPSGVFDEFLNVPGAVVTLSRTMGLTEAVDTLSGGIGSLNPPRDFRDVIPVSRYTVGILDEMKAQLEKVISDAAANNRVFEMLGVISEPFAQPNAHSTDSAYPNPPGRFVCPTGVEGYWPDSADDDFFFNAISEAKQAIQARAIAEEQSFADDIIYNNYAPADTPLELLYGDNLERLREIKRRVDPQNVMGLAGGFKFE</sequence>
<dbReference type="InterPro" id="IPR016166">
    <property type="entry name" value="FAD-bd_PCMH"/>
</dbReference>
<dbReference type="SUPFAM" id="SSF56176">
    <property type="entry name" value="FAD-binding/transporter-associated domain-like"/>
    <property type="match status" value="1"/>
</dbReference>
<evidence type="ECO:0000256" key="2">
    <source>
        <dbReference type="ARBA" id="ARBA00022630"/>
    </source>
</evidence>
<dbReference type="GO" id="GO:0071949">
    <property type="term" value="F:FAD binding"/>
    <property type="evidence" value="ECO:0007669"/>
    <property type="project" value="InterPro"/>
</dbReference>
<dbReference type="InterPro" id="IPR056884">
    <property type="entry name" value="NPHP3-like_N"/>
</dbReference>
<protein>
    <recommendedName>
        <fullName evidence="6">FAD-binding PCMH-type domain-containing protein</fullName>
    </recommendedName>
</protein>
<evidence type="ECO:0000256" key="1">
    <source>
        <dbReference type="ARBA" id="ARBA00005466"/>
    </source>
</evidence>
<dbReference type="Gene3D" id="3.40.462.20">
    <property type="match status" value="1"/>
</dbReference>
<evidence type="ECO:0000256" key="5">
    <source>
        <dbReference type="ARBA" id="ARBA00023002"/>
    </source>
</evidence>
<dbReference type="Pfam" id="PF01565">
    <property type="entry name" value="FAD_binding_4"/>
    <property type="match status" value="1"/>
</dbReference>
<dbReference type="Gene3D" id="3.30.43.10">
    <property type="entry name" value="Uridine Diphospho-n-acetylenolpyruvylglucosamine Reductase, domain 2"/>
    <property type="match status" value="1"/>
</dbReference>